<gene>
    <name evidence="5" type="ORF">E8M01_29590</name>
</gene>
<evidence type="ECO:0000313" key="5">
    <source>
        <dbReference type="EMBL" id="QCI68016.1"/>
    </source>
</evidence>
<keyword evidence="1" id="KW-0805">Transcription regulation</keyword>
<dbReference type="Proteomes" id="UP000298781">
    <property type="component" value="Chromosome"/>
</dbReference>
<dbReference type="AlphaFoldDB" id="A0A4D7BFP5"/>
<dbReference type="PANTHER" id="PTHR46796">
    <property type="entry name" value="HTH-TYPE TRANSCRIPTIONAL ACTIVATOR RHAS-RELATED"/>
    <property type="match status" value="1"/>
</dbReference>
<organism evidence="5 6">
    <name type="scientific">Phreatobacter stygius</name>
    <dbReference type="NCBI Taxonomy" id="1940610"/>
    <lineage>
        <taxon>Bacteria</taxon>
        <taxon>Pseudomonadati</taxon>
        <taxon>Pseudomonadota</taxon>
        <taxon>Alphaproteobacteria</taxon>
        <taxon>Hyphomicrobiales</taxon>
        <taxon>Phreatobacteraceae</taxon>
        <taxon>Phreatobacter</taxon>
    </lineage>
</organism>
<dbReference type="PROSITE" id="PS01124">
    <property type="entry name" value="HTH_ARAC_FAMILY_2"/>
    <property type="match status" value="1"/>
</dbReference>
<keyword evidence="2" id="KW-0238">DNA-binding</keyword>
<evidence type="ECO:0000259" key="4">
    <source>
        <dbReference type="PROSITE" id="PS01124"/>
    </source>
</evidence>
<keyword evidence="6" id="KW-1185">Reference proteome</keyword>
<evidence type="ECO:0000256" key="2">
    <source>
        <dbReference type="ARBA" id="ARBA00023125"/>
    </source>
</evidence>
<proteinExistence type="predicted"/>
<dbReference type="GO" id="GO:0003700">
    <property type="term" value="F:DNA-binding transcription factor activity"/>
    <property type="evidence" value="ECO:0007669"/>
    <property type="project" value="InterPro"/>
</dbReference>
<reference evidence="5 6" key="1">
    <citation type="submission" date="2019-04" db="EMBL/GenBank/DDBJ databases">
        <title>Phreatobacter aquaticus sp. nov.</title>
        <authorList>
            <person name="Choi A."/>
        </authorList>
    </citation>
    <scope>NUCLEOTIDE SEQUENCE [LARGE SCALE GENOMIC DNA]</scope>
    <source>
        <strain evidence="5 6">KCTC 52518</strain>
    </source>
</reference>
<dbReference type="KEGG" id="pstg:E8M01_29590"/>
<protein>
    <submittedName>
        <fullName evidence="5">Helix-turn-helix transcriptional regulator</fullName>
    </submittedName>
</protein>
<dbReference type="InterPro" id="IPR009057">
    <property type="entry name" value="Homeodomain-like_sf"/>
</dbReference>
<dbReference type="GO" id="GO:0043565">
    <property type="term" value="F:sequence-specific DNA binding"/>
    <property type="evidence" value="ECO:0007669"/>
    <property type="project" value="InterPro"/>
</dbReference>
<dbReference type="Pfam" id="PF12833">
    <property type="entry name" value="HTH_18"/>
    <property type="match status" value="1"/>
</dbReference>
<dbReference type="InterPro" id="IPR018060">
    <property type="entry name" value="HTH_AraC"/>
</dbReference>
<keyword evidence="3" id="KW-0804">Transcription</keyword>
<sequence>MDMDMDMGMGMDMGMDARSPRRFDLTSILSPDNLSMIVTPERVVYAGLIGSPLKRTLGSIAIYASIGAPFLIRTAGSDWRTTCFAVIPPYQAHDLVSTDKIVCSLHVEPESIDRTAAAELMAMDGDDQAGAVTCAAFRALVDGKATCAASTPEIDCVFFGTSLPGRSMDPRIARAVAMMQREAHDLACAKGYARLAGVSLSRFVHLFTLEVGTSFRRFRAWKRARSFLSLVRDSGNLTDIALEAGYPDSTHFSHSIRKIYGLRPKDILAGGRRLSVIRLSRAKSSHV</sequence>
<evidence type="ECO:0000256" key="1">
    <source>
        <dbReference type="ARBA" id="ARBA00023015"/>
    </source>
</evidence>
<accession>A0A4D7BFP5</accession>
<name>A0A4D7BFP5_9HYPH</name>
<feature type="domain" description="HTH araC/xylS-type" evidence="4">
    <location>
        <begin position="173"/>
        <end position="270"/>
    </location>
</feature>
<dbReference type="Gene3D" id="1.10.10.60">
    <property type="entry name" value="Homeodomain-like"/>
    <property type="match status" value="1"/>
</dbReference>
<dbReference type="InterPro" id="IPR050204">
    <property type="entry name" value="AraC_XylS_family_regulators"/>
</dbReference>
<evidence type="ECO:0000313" key="6">
    <source>
        <dbReference type="Proteomes" id="UP000298781"/>
    </source>
</evidence>
<dbReference type="OrthoDB" id="9805730at2"/>
<dbReference type="SMART" id="SM00342">
    <property type="entry name" value="HTH_ARAC"/>
    <property type="match status" value="1"/>
</dbReference>
<dbReference type="RefSeq" id="WP_136963436.1">
    <property type="nucleotide sequence ID" value="NZ_CP039690.1"/>
</dbReference>
<dbReference type="SUPFAM" id="SSF46689">
    <property type="entry name" value="Homeodomain-like"/>
    <property type="match status" value="1"/>
</dbReference>
<evidence type="ECO:0000256" key="3">
    <source>
        <dbReference type="ARBA" id="ARBA00023163"/>
    </source>
</evidence>
<dbReference type="EMBL" id="CP039690">
    <property type="protein sequence ID" value="QCI68016.1"/>
    <property type="molecule type" value="Genomic_DNA"/>
</dbReference>